<protein>
    <submittedName>
        <fullName evidence="1">Uncharacterized protein</fullName>
    </submittedName>
</protein>
<accession>A0AAV8R7I1</accession>
<dbReference type="EMBL" id="JAQQAF010000004">
    <property type="protein sequence ID" value="KAJ8493386.1"/>
    <property type="molecule type" value="Genomic_DNA"/>
</dbReference>
<dbReference type="Proteomes" id="UP001222027">
    <property type="component" value="Unassembled WGS sequence"/>
</dbReference>
<organism evidence="1 2">
    <name type="scientific">Ensete ventricosum</name>
    <name type="common">Abyssinian banana</name>
    <name type="synonym">Musa ensete</name>
    <dbReference type="NCBI Taxonomy" id="4639"/>
    <lineage>
        <taxon>Eukaryota</taxon>
        <taxon>Viridiplantae</taxon>
        <taxon>Streptophyta</taxon>
        <taxon>Embryophyta</taxon>
        <taxon>Tracheophyta</taxon>
        <taxon>Spermatophyta</taxon>
        <taxon>Magnoliopsida</taxon>
        <taxon>Liliopsida</taxon>
        <taxon>Zingiberales</taxon>
        <taxon>Musaceae</taxon>
        <taxon>Ensete</taxon>
    </lineage>
</organism>
<keyword evidence="2" id="KW-1185">Reference proteome</keyword>
<reference evidence="1 2" key="1">
    <citation type="submission" date="2022-12" db="EMBL/GenBank/DDBJ databases">
        <title>Chromosome-scale assembly of the Ensete ventricosum genome.</title>
        <authorList>
            <person name="Dussert Y."/>
            <person name="Stocks J."/>
            <person name="Wendawek A."/>
            <person name="Woldeyes F."/>
            <person name="Nichols R.A."/>
            <person name="Borrell J.S."/>
        </authorList>
    </citation>
    <scope>NUCLEOTIDE SEQUENCE [LARGE SCALE GENOMIC DNA]</scope>
    <source>
        <strain evidence="2">cv. Maze</strain>
        <tissue evidence="1">Seeds</tissue>
    </source>
</reference>
<dbReference type="AlphaFoldDB" id="A0AAV8R7I1"/>
<evidence type="ECO:0000313" key="1">
    <source>
        <dbReference type="EMBL" id="KAJ8493386.1"/>
    </source>
</evidence>
<evidence type="ECO:0000313" key="2">
    <source>
        <dbReference type="Proteomes" id="UP001222027"/>
    </source>
</evidence>
<gene>
    <name evidence="1" type="ORF">OPV22_015107</name>
</gene>
<comment type="caution">
    <text evidence="1">The sequence shown here is derived from an EMBL/GenBank/DDBJ whole genome shotgun (WGS) entry which is preliminary data.</text>
</comment>
<proteinExistence type="predicted"/>
<sequence length="139" mass="15114">MPLATGPSCSRTLVAVPVKEKMSPCENNKLWFTPECNGSGLDGQIEPNSRVFQVAVAIGRNMLSLSVYVVVGARLLSCTSTQIACSFQLLSNNFVGAIRKLCKISVLLLNQNEQSLDCHQAWLENHVLPGIVHIYPDSA</sequence>
<name>A0AAV8R7I1_ENSVE</name>